<evidence type="ECO:0000313" key="3">
    <source>
        <dbReference type="EMBL" id="PWJ44620.1"/>
    </source>
</evidence>
<proteinExistence type="predicted"/>
<name>A0A315ZHJ0_SEDFL</name>
<dbReference type="PROSITE" id="PS50213">
    <property type="entry name" value="FAS1"/>
    <property type="match status" value="4"/>
</dbReference>
<dbReference type="SMART" id="SM00554">
    <property type="entry name" value="FAS1"/>
    <property type="match status" value="4"/>
</dbReference>
<reference evidence="3 4" key="1">
    <citation type="submission" date="2018-03" db="EMBL/GenBank/DDBJ databases">
        <title>Genomic Encyclopedia of Archaeal and Bacterial Type Strains, Phase II (KMG-II): from individual species to whole genera.</title>
        <authorList>
            <person name="Goeker M."/>
        </authorList>
    </citation>
    <scope>NUCLEOTIDE SEQUENCE [LARGE SCALE GENOMIC DNA]</scope>
    <source>
        <strain evidence="3 4">DSM 28229</strain>
    </source>
</reference>
<gene>
    <name evidence="3" type="ORF">BC781_101991</name>
</gene>
<dbReference type="RefSeq" id="WP_109616102.1">
    <property type="nucleotide sequence ID" value="NZ_QGDO01000001.1"/>
</dbReference>
<dbReference type="FunFam" id="2.30.180.10:FF:000032">
    <property type="entry name" value="Fasciclin domain-containing protein, putative"/>
    <property type="match status" value="4"/>
</dbReference>
<feature type="domain" description="FAS1" evidence="2">
    <location>
        <begin position="324"/>
        <end position="450"/>
    </location>
</feature>
<feature type="domain" description="FAS1" evidence="2">
    <location>
        <begin position="41"/>
        <end position="170"/>
    </location>
</feature>
<comment type="caution">
    <text evidence="3">The sequence shown here is derived from an EMBL/GenBank/DDBJ whole genome shotgun (WGS) entry which is preliminary data.</text>
</comment>
<feature type="domain" description="FAS1" evidence="2">
    <location>
        <begin position="181"/>
        <end position="315"/>
    </location>
</feature>
<feature type="signal peptide" evidence="1">
    <location>
        <begin position="1"/>
        <end position="26"/>
    </location>
</feature>
<dbReference type="EMBL" id="QGDO01000001">
    <property type="protein sequence ID" value="PWJ44620.1"/>
    <property type="molecule type" value="Genomic_DNA"/>
</dbReference>
<keyword evidence="4" id="KW-1185">Reference proteome</keyword>
<dbReference type="PANTHER" id="PTHR10900">
    <property type="entry name" value="PERIOSTIN-RELATED"/>
    <property type="match status" value="1"/>
</dbReference>
<accession>A0A315ZHJ0</accession>
<dbReference type="Pfam" id="PF02469">
    <property type="entry name" value="Fasciclin"/>
    <property type="match status" value="4"/>
</dbReference>
<dbReference type="Gene3D" id="2.30.180.10">
    <property type="entry name" value="FAS1 domain"/>
    <property type="match status" value="4"/>
</dbReference>
<keyword evidence="1" id="KW-0732">Signal</keyword>
<evidence type="ECO:0000259" key="2">
    <source>
        <dbReference type="PROSITE" id="PS50213"/>
    </source>
</evidence>
<protein>
    <submittedName>
        <fullName evidence="3">Transforming growth factor-beta-induced protein</fullName>
    </submittedName>
</protein>
<feature type="domain" description="FAS1" evidence="2">
    <location>
        <begin position="460"/>
        <end position="598"/>
    </location>
</feature>
<dbReference type="PANTHER" id="PTHR10900:SF77">
    <property type="entry name" value="FI19380P1"/>
    <property type="match status" value="1"/>
</dbReference>
<sequence length="604" mass="64111">MNNKFATATKWLVSIFLIGLSLGFTSCDEDENMSDMDTQPTSDIMEIVDQTSNVSTLLAAIDAASLRTTLKSSGPFTVFAPTNDAFAKVDAEIINYLLATPEELSKVLTYHVVAGKVMSTDLSSGTVPTVNEGQSLNVSLGSSVMINNATVTTADVEATNGVIHLINEVLLPSNLDLSGMKQTLAEIVVEDENFTVLEKILTMPEFSDILTAASNKDAELTIFAPTDAAFQTVLDVLGLDDLSEIPENVLMDIVTYHILGSVAMSSDLQSTMYETLNGESITVDLSSGVMIDNASVTKADMEASNGVLHVVDAVLLPSTYASAIGTIVEVPLFRKEYSMLTKALMKAELVETLKGEGPFTVFAPNNDAFEAAGITSLEEFTMEELEAVLLYHVVGAEVLSGNLPERMVTTLGGDFYLSKGDQVYINGSTMVTNVDIQKSNGVIHTIDQTLVPPSATVVDIAVALASATEDAEFTQLVGLLTAEGQAGVLEAISDEEGSFTIFAPTDAAFLEIEEVTSTLTTEQISDVLTYHVVPGRVYSTDLSDALEATTVNGQTLTVNFAGDGVTLSDQSGDSEDASVILVNINGTNGVIHVIDKVLIPSLEQ</sequence>
<dbReference type="Proteomes" id="UP000245535">
    <property type="component" value="Unassembled WGS sequence"/>
</dbReference>
<organism evidence="3 4">
    <name type="scientific">Sediminitomix flava</name>
    <dbReference type="NCBI Taxonomy" id="379075"/>
    <lineage>
        <taxon>Bacteria</taxon>
        <taxon>Pseudomonadati</taxon>
        <taxon>Bacteroidota</taxon>
        <taxon>Cytophagia</taxon>
        <taxon>Cytophagales</taxon>
        <taxon>Flammeovirgaceae</taxon>
        <taxon>Sediminitomix</taxon>
    </lineage>
</organism>
<dbReference type="InterPro" id="IPR000782">
    <property type="entry name" value="FAS1_domain"/>
</dbReference>
<dbReference type="SUPFAM" id="SSF82153">
    <property type="entry name" value="FAS1 domain"/>
    <property type="match status" value="4"/>
</dbReference>
<dbReference type="InterPro" id="IPR036378">
    <property type="entry name" value="FAS1_dom_sf"/>
</dbReference>
<evidence type="ECO:0000256" key="1">
    <source>
        <dbReference type="SAM" id="SignalP"/>
    </source>
</evidence>
<dbReference type="AlphaFoldDB" id="A0A315ZHJ0"/>
<dbReference type="InterPro" id="IPR050904">
    <property type="entry name" value="Adhesion/Biosynth-related"/>
</dbReference>
<dbReference type="PROSITE" id="PS51257">
    <property type="entry name" value="PROKAR_LIPOPROTEIN"/>
    <property type="match status" value="1"/>
</dbReference>
<dbReference type="OrthoDB" id="1119934at2"/>
<feature type="chain" id="PRO_5016317923" evidence="1">
    <location>
        <begin position="27"/>
        <end position="604"/>
    </location>
</feature>
<evidence type="ECO:0000313" key="4">
    <source>
        <dbReference type="Proteomes" id="UP000245535"/>
    </source>
</evidence>